<dbReference type="EMBL" id="HBIJ01012721">
    <property type="protein sequence ID" value="CAE0367878.1"/>
    <property type="molecule type" value="Transcribed_RNA"/>
</dbReference>
<evidence type="ECO:0000256" key="1">
    <source>
        <dbReference type="ARBA" id="ARBA00004123"/>
    </source>
</evidence>
<evidence type="ECO:0000256" key="7">
    <source>
        <dbReference type="ARBA" id="ARBA00023242"/>
    </source>
</evidence>
<dbReference type="InterPro" id="IPR011990">
    <property type="entry name" value="TPR-like_helical_dom_sf"/>
</dbReference>
<name>A0A7S3NLE9_9STRA</name>
<dbReference type="InterPro" id="IPR003107">
    <property type="entry name" value="HAT"/>
</dbReference>
<comment type="subcellular location">
    <subcellularLocation>
        <location evidence="1">Nucleus</location>
    </subcellularLocation>
</comment>
<dbReference type="PANTHER" id="PTHR11246:SF3">
    <property type="entry name" value="CROOKED NECK-LIKE PROTEIN 1"/>
    <property type="match status" value="1"/>
</dbReference>
<evidence type="ECO:0000256" key="8">
    <source>
        <dbReference type="ARBA" id="ARBA00037040"/>
    </source>
</evidence>
<dbReference type="InterPro" id="IPR055433">
    <property type="entry name" value="HAT_Syf1-like_N"/>
</dbReference>
<keyword evidence="4" id="KW-0747">Spliceosome</keyword>
<dbReference type="InterPro" id="IPR045075">
    <property type="entry name" value="Syf1-like"/>
</dbReference>
<evidence type="ECO:0000313" key="12">
    <source>
        <dbReference type="EMBL" id="CAE0367878.1"/>
    </source>
</evidence>
<dbReference type="GO" id="GO:0071014">
    <property type="term" value="C:post-mRNA release spliceosomal complex"/>
    <property type="evidence" value="ECO:0007669"/>
    <property type="project" value="TreeGrafter"/>
</dbReference>
<feature type="region of interest" description="Disordered" evidence="9">
    <location>
        <begin position="701"/>
        <end position="721"/>
    </location>
</feature>
<keyword evidence="3" id="KW-0507">mRNA processing</keyword>
<comment type="function">
    <text evidence="8">Involved in pre-mRNA splicing and cell cycle progression. Required for the spliceosome assembly and initiation of the DNA replication.</text>
</comment>
<evidence type="ECO:0000256" key="3">
    <source>
        <dbReference type="ARBA" id="ARBA00022664"/>
    </source>
</evidence>
<dbReference type="GO" id="GO:0000245">
    <property type="term" value="P:spliceosomal complex assembly"/>
    <property type="evidence" value="ECO:0007669"/>
    <property type="project" value="TreeGrafter"/>
</dbReference>
<accession>A0A7S3NLE9</accession>
<keyword evidence="6" id="KW-0508">mRNA splicing</keyword>
<evidence type="ECO:0000256" key="5">
    <source>
        <dbReference type="ARBA" id="ARBA00022737"/>
    </source>
</evidence>
<dbReference type="AlphaFoldDB" id="A0A7S3NLE9"/>
<evidence type="ECO:0000256" key="2">
    <source>
        <dbReference type="ARBA" id="ARBA00008644"/>
    </source>
</evidence>
<dbReference type="SUPFAM" id="SSF48452">
    <property type="entry name" value="TPR-like"/>
    <property type="match status" value="4"/>
</dbReference>
<feature type="domain" description="Pre-mRNA-splicing factor Syf1/CRNKL1-like C-terminal HAT-repeats" evidence="10">
    <location>
        <begin position="356"/>
        <end position="498"/>
    </location>
</feature>
<dbReference type="Pfam" id="PF23233">
    <property type="entry name" value="HAT_Syf1_CNRKL1_N"/>
    <property type="match status" value="1"/>
</dbReference>
<feature type="compositionally biased region" description="Basic residues" evidence="9">
    <location>
        <begin position="712"/>
        <end position="721"/>
    </location>
</feature>
<comment type="similarity">
    <text evidence="2">Belongs to the crooked-neck family.</text>
</comment>
<gene>
    <name evidence="12" type="ORF">ALAG00032_LOCUS8635</name>
</gene>
<dbReference type="GO" id="GO:0071007">
    <property type="term" value="C:U2-type catalytic step 2 spliceosome"/>
    <property type="evidence" value="ECO:0007669"/>
    <property type="project" value="TreeGrafter"/>
</dbReference>
<feature type="compositionally biased region" description="Basic and acidic residues" evidence="9">
    <location>
        <begin position="39"/>
        <end position="54"/>
    </location>
</feature>
<feature type="domain" description="Pre-mRNA-splicing factor Syf1-like N-terminal HAT-repeats" evidence="11">
    <location>
        <begin position="62"/>
        <end position="206"/>
    </location>
</feature>
<dbReference type="GO" id="GO:0000974">
    <property type="term" value="C:Prp19 complex"/>
    <property type="evidence" value="ECO:0007669"/>
    <property type="project" value="TreeGrafter"/>
</dbReference>
<organism evidence="12">
    <name type="scientific">Aureoumbra lagunensis</name>
    <dbReference type="NCBI Taxonomy" id="44058"/>
    <lineage>
        <taxon>Eukaryota</taxon>
        <taxon>Sar</taxon>
        <taxon>Stramenopiles</taxon>
        <taxon>Ochrophyta</taxon>
        <taxon>Pelagophyceae</taxon>
        <taxon>Pelagomonadales</taxon>
        <taxon>Aureoumbra</taxon>
    </lineage>
</organism>
<dbReference type="InterPro" id="IPR055430">
    <property type="entry name" value="HAT_Syf1_CNRKL1_C"/>
</dbReference>
<dbReference type="PANTHER" id="PTHR11246">
    <property type="entry name" value="PRE-MRNA SPLICING FACTOR"/>
    <property type="match status" value="1"/>
</dbReference>
<sequence length="721" mass="84880">MTSRLGRVQNRAPAPIQITAEQLLREAHDRAGVSVSKGTNRERSQITDPEELHEYRTNRRKNFEEGIRHNRMHLGNYIKYAEWEAGQGEFERARSIWERALGVDHRAVTLWLKYAQMEMKNKFVNHARNVWDRAVTLLPRIDQLWYKYTYFEEMLEQYNTARKVFERWMQWEPDEAAWTAYLKFEERRGDVSKMRQVLERMIACHPTPHAYTKYAKWEEKKRGAPVQARAIYERAIAELGDWEMAPAERAKLYINFAAFEARQKEFDRVRAIYEFGTSVLPLIVTDDLDEDGKAIAELHEAAASFEKQHGQVDAIEKLIIERRREVYTNRLKEAPNDYDTWFDLIRLEEEALNLQTKFIADREKEQDHFARIREAYERAVAQTPPSNTNKLWWRRYIYLWINYAVFEEMTAKDTERAQQIYRACLDLIPHQNFTFAKLWLLTAQLELRLGNLDAVRQIMGQALGTCGHLQKPKLYLGYAHIERQLGELDRCRKILAKFVQDAPASCQAWINFAQLEIELGENARARAIFDLAVSQPLLDTPETLWKAYIDFELRIEQDPEDKDFDDVKNHDSRVASLYERLLEKSKHVKVWISFAKYQLDSSGIESARQVLERAYSFLRQDGTKEERVLLLEAWAEIEASQPDNSQLAAVQAKMPRKIKKRRPRLDDDSQFEEYYDYVFPDDQVAPLNLKLLEAARKWKAAQQNDDEISSPLKKKKTVEAV</sequence>
<dbReference type="SMART" id="SM00386">
    <property type="entry name" value="HAT"/>
    <property type="match status" value="14"/>
</dbReference>
<evidence type="ECO:0000256" key="6">
    <source>
        <dbReference type="ARBA" id="ARBA00023187"/>
    </source>
</evidence>
<feature type="region of interest" description="Disordered" evidence="9">
    <location>
        <begin position="30"/>
        <end position="54"/>
    </location>
</feature>
<keyword evidence="5" id="KW-0677">Repeat</keyword>
<proteinExistence type="inferred from homology"/>
<protein>
    <recommendedName>
        <fullName evidence="13">Suppressor of forked domain-containing protein</fullName>
    </recommendedName>
</protein>
<reference evidence="12" key="1">
    <citation type="submission" date="2021-01" db="EMBL/GenBank/DDBJ databases">
        <authorList>
            <person name="Corre E."/>
            <person name="Pelletier E."/>
            <person name="Niang G."/>
            <person name="Scheremetjew M."/>
            <person name="Finn R."/>
            <person name="Kale V."/>
            <person name="Holt S."/>
            <person name="Cochrane G."/>
            <person name="Meng A."/>
            <person name="Brown T."/>
            <person name="Cohen L."/>
        </authorList>
    </citation>
    <scope>NUCLEOTIDE SEQUENCE</scope>
    <source>
        <strain evidence="12">CCMP1510</strain>
    </source>
</reference>
<evidence type="ECO:0000256" key="4">
    <source>
        <dbReference type="ARBA" id="ARBA00022728"/>
    </source>
</evidence>
<evidence type="ECO:0000256" key="9">
    <source>
        <dbReference type="SAM" id="MobiDB-lite"/>
    </source>
</evidence>
<dbReference type="Gene3D" id="1.25.40.10">
    <property type="entry name" value="Tetratricopeptide repeat domain"/>
    <property type="match status" value="3"/>
</dbReference>
<evidence type="ECO:0000259" key="11">
    <source>
        <dbReference type="Pfam" id="PF23233"/>
    </source>
</evidence>
<dbReference type="GO" id="GO:0071011">
    <property type="term" value="C:precatalytic spliceosome"/>
    <property type="evidence" value="ECO:0007669"/>
    <property type="project" value="TreeGrafter"/>
</dbReference>
<evidence type="ECO:0000259" key="10">
    <source>
        <dbReference type="Pfam" id="PF23231"/>
    </source>
</evidence>
<dbReference type="FunFam" id="1.25.40.10:FF:000075">
    <property type="entry name" value="Crooked neck pre-mRNA-splicing factor 1"/>
    <property type="match status" value="1"/>
</dbReference>
<dbReference type="Pfam" id="PF23231">
    <property type="entry name" value="HAT_Syf1_CNRKL1_C"/>
    <property type="match status" value="1"/>
</dbReference>
<evidence type="ECO:0008006" key="13">
    <source>
        <dbReference type="Google" id="ProtNLM"/>
    </source>
</evidence>
<keyword evidence="7" id="KW-0539">Nucleus</keyword>